<evidence type="ECO:0000313" key="2">
    <source>
        <dbReference type="EMBL" id="MFE9229582.1"/>
    </source>
</evidence>
<proteinExistence type="inferred from homology"/>
<evidence type="ECO:0000256" key="1">
    <source>
        <dbReference type="RuleBase" id="RU003707"/>
    </source>
</evidence>
<dbReference type="InterPro" id="IPR001753">
    <property type="entry name" value="Enoyl-CoA_hydra/iso"/>
</dbReference>
<keyword evidence="3" id="KW-1185">Reference proteome</keyword>
<gene>
    <name evidence="2" type="ORF">ACFYM3_34315</name>
</gene>
<dbReference type="InterPro" id="IPR018376">
    <property type="entry name" value="Enoyl-CoA_hyd/isom_CS"/>
</dbReference>
<comment type="similarity">
    <text evidence="1">Belongs to the enoyl-CoA hydratase/isomerase family.</text>
</comment>
<comment type="caution">
    <text evidence="2">The sequence shown here is derived from an EMBL/GenBank/DDBJ whole genome shotgun (WGS) entry which is preliminary data.</text>
</comment>
<dbReference type="EMBL" id="JBIAFP010000026">
    <property type="protein sequence ID" value="MFE9229582.1"/>
    <property type="molecule type" value="Genomic_DNA"/>
</dbReference>
<dbReference type="RefSeq" id="WP_358286957.1">
    <property type="nucleotide sequence ID" value="NZ_JBEYGJ010000028.1"/>
</dbReference>
<dbReference type="SUPFAM" id="SSF52096">
    <property type="entry name" value="ClpP/crotonase"/>
    <property type="match status" value="1"/>
</dbReference>
<dbReference type="InterPro" id="IPR029045">
    <property type="entry name" value="ClpP/crotonase-like_dom_sf"/>
</dbReference>
<dbReference type="PROSITE" id="PS00166">
    <property type="entry name" value="ENOYL_COA_HYDRATASE"/>
    <property type="match status" value="1"/>
</dbReference>
<dbReference type="CDD" id="cd06558">
    <property type="entry name" value="crotonase-like"/>
    <property type="match status" value="1"/>
</dbReference>
<sequence length="264" mass="27407">MTAPVTFETTDGIALVGLSRPAVGNAISLPMARELRNVVTEIRSLPDVGAVVLFGHGEQFSVGGDLEEFAAAAAPGAFLAELAGTAHEAVLGLRALPMPVISAVHGACAGGGIGFALAADLVLAEDTARFVVAYTAAGLSPDCGVSWTLARLLGPARANDLILTNRKVTGTEAETLGLTGRAVRPGTAFEEALRLARSLADGPREAFARSVQLVRDAPATPLTEHLRREAESISALVETPDATEGITAFLHKRRPDFTHTPSRS</sequence>
<name>A0ABW6LPT4_9ACTN</name>
<dbReference type="Proteomes" id="UP001601288">
    <property type="component" value="Unassembled WGS sequence"/>
</dbReference>
<dbReference type="Gene3D" id="3.90.226.10">
    <property type="entry name" value="2-enoyl-CoA Hydratase, Chain A, domain 1"/>
    <property type="match status" value="1"/>
</dbReference>
<evidence type="ECO:0000313" key="3">
    <source>
        <dbReference type="Proteomes" id="UP001601288"/>
    </source>
</evidence>
<organism evidence="2 3">
    <name type="scientific">Streptomyces massasporeus</name>
    <dbReference type="NCBI Taxonomy" id="67324"/>
    <lineage>
        <taxon>Bacteria</taxon>
        <taxon>Bacillati</taxon>
        <taxon>Actinomycetota</taxon>
        <taxon>Actinomycetes</taxon>
        <taxon>Kitasatosporales</taxon>
        <taxon>Streptomycetaceae</taxon>
        <taxon>Streptomyces</taxon>
    </lineage>
</organism>
<accession>A0ABW6LPT4</accession>
<reference evidence="2 3" key="1">
    <citation type="submission" date="2024-10" db="EMBL/GenBank/DDBJ databases">
        <title>The Natural Products Discovery Center: Release of the First 8490 Sequenced Strains for Exploring Actinobacteria Biosynthetic Diversity.</title>
        <authorList>
            <person name="Kalkreuter E."/>
            <person name="Kautsar S.A."/>
            <person name="Yang D."/>
            <person name="Bader C.D."/>
            <person name="Teijaro C.N."/>
            <person name="Fluegel L."/>
            <person name="Davis C.M."/>
            <person name="Simpson J.R."/>
            <person name="Lauterbach L."/>
            <person name="Steele A.D."/>
            <person name="Gui C."/>
            <person name="Meng S."/>
            <person name="Li G."/>
            <person name="Viehrig K."/>
            <person name="Ye F."/>
            <person name="Su P."/>
            <person name="Kiefer A.F."/>
            <person name="Nichols A."/>
            <person name="Cepeda A.J."/>
            <person name="Yan W."/>
            <person name="Fan B."/>
            <person name="Jiang Y."/>
            <person name="Adhikari A."/>
            <person name="Zheng C.-J."/>
            <person name="Schuster L."/>
            <person name="Cowan T.M."/>
            <person name="Smanski M.J."/>
            <person name="Chevrette M.G."/>
            <person name="De Carvalho L.P.S."/>
            <person name="Shen B."/>
        </authorList>
    </citation>
    <scope>NUCLEOTIDE SEQUENCE [LARGE SCALE GENOMIC DNA]</scope>
    <source>
        <strain evidence="2 3">NPDC007066</strain>
    </source>
</reference>
<dbReference type="PANTHER" id="PTHR43459">
    <property type="entry name" value="ENOYL-COA HYDRATASE"/>
    <property type="match status" value="1"/>
</dbReference>
<protein>
    <submittedName>
        <fullName evidence="2">Enoyl-CoA hydratase/isomerase family protein</fullName>
    </submittedName>
</protein>
<dbReference type="PANTHER" id="PTHR43459:SF1">
    <property type="entry name" value="EG:BACN32G11.4 PROTEIN"/>
    <property type="match status" value="1"/>
</dbReference>
<dbReference type="Pfam" id="PF00378">
    <property type="entry name" value="ECH_1"/>
    <property type="match status" value="1"/>
</dbReference>